<sequence>MNWRTVLFALFLLPVAPAGIAQPAPPDESAYAASLIGITVLGNPSLTVSSVDGFTNGVTVNHNTLQLNLSLGLTWSLQVRALDDLRYQSYSIPASAIGMQSAGLGARPELLLTTTNQTLASGVATSLLSTALPIRYRTVGGSAFLKPAGSYSTTILFTFTPL</sequence>
<protein>
    <submittedName>
        <fullName evidence="2">Uncharacterized protein</fullName>
    </submittedName>
</protein>
<dbReference type="KEGG" id="srho:HH216_23090"/>
<organism evidence="2 3">
    <name type="scientific">Spirosoma rhododendri</name>
    <dbReference type="NCBI Taxonomy" id="2728024"/>
    <lineage>
        <taxon>Bacteria</taxon>
        <taxon>Pseudomonadati</taxon>
        <taxon>Bacteroidota</taxon>
        <taxon>Cytophagia</taxon>
        <taxon>Cytophagales</taxon>
        <taxon>Cytophagaceae</taxon>
        <taxon>Spirosoma</taxon>
    </lineage>
</organism>
<gene>
    <name evidence="2" type="ORF">HH216_23090</name>
</gene>
<evidence type="ECO:0000313" key="2">
    <source>
        <dbReference type="EMBL" id="QJD80984.1"/>
    </source>
</evidence>
<dbReference type="EMBL" id="CP051677">
    <property type="protein sequence ID" value="QJD80984.1"/>
    <property type="molecule type" value="Genomic_DNA"/>
</dbReference>
<dbReference type="Proteomes" id="UP000501128">
    <property type="component" value="Chromosome"/>
</dbReference>
<accession>A0A7L5DR65</accession>
<feature type="signal peptide" evidence="1">
    <location>
        <begin position="1"/>
        <end position="21"/>
    </location>
</feature>
<keyword evidence="3" id="KW-1185">Reference proteome</keyword>
<proteinExistence type="predicted"/>
<evidence type="ECO:0000256" key="1">
    <source>
        <dbReference type="SAM" id="SignalP"/>
    </source>
</evidence>
<dbReference type="AlphaFoldDB" id="A0A7L5DR65"/>
<reference evidence="2 3" key="1">
    <citation type="submission" date="2020-04" db="EMBL/GenBank/DDBJ databases">
        <title>Genome sequencing of novel species.</title>
        <authorList>
            <person name="Heo J."/>
            <person name="Kim S.-J."/>
            <person name="Kim J.-S."/>
            <person name="Hong S.-B."/>
            <person name="Kwon S.-W."/>
        </authorList>
    </citation>
    <scope>NUCLEOTIDE SEQUENCE [LARGE SCALE GENOMIC DNA]</scope>
    <source>
        <strain evidence="2 3">CJU-R4</strain>
    </source>
</reference>
<evidence type="ECO:0000313" key="3">
    <source>
        <dbReference type="Proteomes" id="UP000501128"/>
    </source>
</evidence>
<feature type="chain" id="PRO_5029445289" evidence="1">
    <location>
        <begin position="22"/>
        <end position="162"/>
    </location>
</feature>
<name>A0A7L5DR65_9BACT</name>
<keyword evidence="1" id="KW-0732">Signal</keyword>
<dbReference type="RefSeq" id="WP_169553003.1">
    <property type="nucleotide sequence ID" value="NZ_CP051677.1"/>
</dbReference>